<evidence type="ECO:0000313" key="2">
    <source>
        <dbReference type="EMBL" id="MBA2226424.1"/>
    </source>
</evidence>
<feature type="transmembrane region" description="Helical" evidence="1">
    <location>
        <begin position="6"/>
        <end position="28"/>
    </location>
</feature>
<sequence>MSCAGLAVGLDGGTLVVIAFLEVLLAMADKWQLPVNTRCTFPKDAPRLGTLHDLEC</sequence>
<proteinExistence type="predicted"/>
<dbReference type="RefSeq" id="WP_194537870.1">
    <property type="nucleotide sequence ID" value="NZ_JACEFB010000006.1"/>
</dbReference>
<accession>A0A7V8VE81</accession>
<evidence type="ECO:0000256" key="1">
    <source>
        <dbReference type="SAM" id="Phobius"/>
    </source>
</evidence>
<dbReference type="Proteomes" id="UP000542342">
    <property type="component" value="Unassembled WGS sequence"/>
</dbReference>
<gene>
    <name evidence="2" type="ORF">H0921_09660</name>
</gene>
<comment type="caution">
    <text evidence="2">The sequence shown here is derived from an EMBL/GenBank/DDBJ whole genome shotgun (WGS) entry which is preliminary data.</text>
</comment>
<reference evidence="2 3" key="1">
    <citation type="submission" date="2020-07" db="EMBL/GenBank/DDBJ databases">
        <title>Thermogemmata thermophila gen. nov., sp. nov., a novel moderate thermophilic planctomycete from a Kamchatka hot spring.</title>
        <authorList>
            <person name="Elcheninov A.G."/>
            <person name="Podosokorskaya O.A."/>
            <person name="Kovaleva O.L."/>
            <person name="Novikov A."/>
            <person name="Bonch-Osmolovskaya E.A."/>
            <person name="Toshchakov S.V."/>
            <person name="Kublanov I.V."/>
        </authorList>
    </citation>
    <scope>NUCLEOTIDE SEQUENCE [LARGE SCALE GENOMIC DNA]</scope>
    <source>
        <strain evidence="2 3">2918</strain>
    </source>
</reference>
<keyword evidence="1" id="KW-0812">Transmembrane</keyword>
<dbReference type="EMBL" id="JACEFB010000006">
    <property type="protein sequence ID" value="MBA2226424.1"/>
    <property type="molecule type" value="Genomic_DNA"/>
</dbReference>
<dbReference type="AlphaFoldDB" id="A0A7V8VE81"/>
<keyword evidence="1" id="KW-0472">Membrane</keyword>
<evidence type="ECO:0000313" key="3">
    <source>
        <dbReference type="Proteomes" id="UP000542342"/>
    </source>
</evidence>
<keyword evidence="1" id="KW-1133">Transmembrane helix</keyword>
<protein>
    <submittedName>
        <fullName evidence="2">Uncharacterized protein</fullName>
    </submittedName>
</protein>
<keyword evidence="3" id="KW-1185">Reference proteome</keyword>
<organism evidence="2 3">
    <name type="scientific">Thermogemmata fonticola</name>
    <dbReference type="NCBI Taxonomy" id="2755323"/>
    <lineage>
        <taxon>Bacteria</taxon>
        <taxon>Pseudomonadati</taxon>
        <taxon>Planctomycetota</taxon>
        <taxon>Planctomycetia</taxon>
        <taxon>Gemmatales</taxon>
        <taxon>Gemmataceae</taxon>
        <taxon>Thermogemmata</taxon>
    </lineage>
</organism>
<name>A0A7V8VE81_9BACT</name>